<dbReference type="InterPro" id="IPR001763">
    <property type="entry name" value="Rhodanese-like_dom"/>
</dbReference>
<dbReference type="InterPro" id="IPR036873">
    <property type="entry name" value="Rhodanese-like_dom_sf"/>
</dbReference>
<comment type="caution">
    <text evidence="2">The sequence shown here is derived from an EMBL/GenBank/DDBJ whole genome shotgun (WGS) entry which is preliminary data.</text>
</comment>
<evidence type="ECO:0000313" key="3">
    <source>
        <dbReference type="Proteomes" id="UP000019141"/>
    </source>
</evidence>
<evidence type="ECO:0000313" key="2">
    <source>
        <dbReference type="EMBL" id="ETW96396.1"/>
    </source>
</evidence>
<dbReference type="AlphaFoldDB" id="W4LGD8"/>
<feature type="non-terminal residue" evidence="2">
    <location>
        <position position="1"/>
    </location>
</feature>
<accession>W4LGD8</accession>
<organism evidence="2 3">
    <name type="scientific">Entotheonella factor</name>
    <dbReference type="NCBI Taxonomy" id="1429438"/>
    <lineage>
        <taxon>Bacteria</taxon>
        <taxon>Pseudomonadati</taxon>
        <taxon>Nitrospinota/Tectimicrobiota group</taxon>
        <taxon>Candidatus Tectimicrobiota</taxon>
        <taxon>Candidatus Entotheonellia</taxon>
        <taxon>Candidatus Entotheonellales</taxon>
        <taxon>Candidatus Entotheonellaceae</taxon>
        <taxon>Candidatus Entotheonella</taxon>
    </lineage>
</organism>
<gene>
    <name evidence="2" type="ORF">ETSY1_26725</name>
</gene>
<dbReference type="Proteomes" id="UP000019141">
    <property type="component" value="Unassembled WGS sequence"/>
</dbReference>
<keyword evidence="3" id="KW-1185">Reference proteome</keyword>
<dbReference type="EMBL" id="AZHW01000792">
    <property type="protein sequence ID" value="ETW96396.1"/>
    <property type="molecule type" value="Genomic_DNA"/>
</dbReference>
<dbReference type="Gene3D" id="3.40.250.10">
    <property type="entry name" value="Rhodanese-like domain"/>
    <property type="match status" value="1"/>
</dbReference>
<name>W4LGD8_ENTF1</name>
<dbReference type="SUPFAM" id="SSF52821">
    <property type="entry name" value="Rhodanese/Cell cycle control phosphatase"/>
    <property type="match status" value="1"/>
</dbReference>
<sequence>TLYVAARYEQVIAPHADPELSADDLDSAELTALLQHTQRPPLVFDVRLADDYAEGRNRLPDAPWRDPQHVADWASELPPDTPIVVYCKYGGWVSQDTAEALRQHGLNARSLGGGISAWRAMGHPTMPLENVS</sequence>
<dbReference type="SMART" id="SM00450">
    <property type="entry name" value="RHOD"/>
    <property type="match status" value="1"/>
</dbReference>
<reference evidence="2 3" key="1">
    <citation type="journal article" date="2014" name="Nature">
        <title>An environmental bacterial taxon with a large and distinct metabolic repertoire.</title>
        <authorList>
            <person name="Wilson M.C."/>
            <person name="Mori T."/>
            <person name="Ruckert C."/>
            <person name="Uria A.R."/>
            <person name="Helf M.J."/>
            <person name="Takada K."/>
            <person name="Gernert C."/>
            <person name="Steffens U.A."/>
            <person name="Heycke N."/>
            <person name="Schmitt S."/>
            <person name="Rinke C."/>
            <person name="Helfrich E.J."/>
            <person name="Brachmann A.O."/>
            <person name="Gurgui C."/>
            <person name="Wakimoto T."/>
            <person name="Kracht M."/>
            <person name="Crusemann M."/>
            <person name="Hentschel U."/>
            <person name="Abe I."/>
            <person name="Matsunaga S."/>
            <person name="Kalinowski J."/>
            <person name="Takeyama H."/>
            <person name="Piel J."/>
        </authorList>
    </citation>
    <scope>NUCLEOTIDE SEQUENCE [LARGE SCALE GENOMIC DNA]</scope>
    <source>
        <strain evidence="3">TSY1</strain>
    </source>
</reference>
<dbReference type="HOGENOM" id="CLU_1910957_0_0_7"/>
<protein>
    <recommendedName>
        <fullName evidence="1">Rhodanese domain-containing protein</fullName>
    </recommendedName>
</protein>
<dbReference type="PROSITE" id="PS50206">
    <property type="entry name" value="RHODANESE_3"/>
    <property type="match status" value="1"/>
</dbReference>
<feature type="domain" description="Rhodanese" evidence="1">
    <location>
        <begin position="37"/>
        <end position="127"/>
    </location>
</feature>
<proteinExistence type="predicted"/>
<evidence type="ECO:0000259" key="1">
    <source>
        <dbReference type="PROSITE" id="PS50206"/>
    </source>
</evidence>
<dbReference type="Pfam" id="PF00581">
    <property type="entry name" value="Rhodanese"/>
    <property type="match status" value="1"/>
</dbReference>